<name>A0A919P663_9CELL</name>
<evidence type="ECO:0000313" key="1">
    <source>
        <dbReference type="EMBL" id="GIG22980.1"/>
    </source>
</evidence>
<proteinExistence type="predicted"/>
<dbReference type="Proteomes" id="UP000632740">
    <property type="component" value="Unassembled WGS sequence"/>
</dbReference>
<dbReference type="RefSeq" id="WP_275407234.1">
    <property type="nucleotide sequence ID" value="NZ_BONK01000014.1"/>
</dbReference>
<accession>A0A919P663</accession>
<sequence length="44" mass="4684">MGLTGTHVFTIGALLGEAVHVGALELRPREHVARIRVHRVGVTG</sequence>
<reference evidence="1" key="1">
    <citation type="submission" date="2021-01" db="EMBL/GenBank/DDBJ databases">
        <title>Whole genome shotgun sequence of Cellulomonas chitinilytica NBRC 110799.</title>
        <authorList>
            <person name="Komaki H."/>
            <person name="Tamura T."/>
        </authorList>
    </citation>
    <scope>NUCLEOTIDE SEQUENCE</scope>
    <source>
        <strain evidence="1">NBRC 110799</strain>
    </source>
</reference>
<gene>
    <name evidence="1" type="ORF">Cch01nite_37040</name>
</gene>
<dbReference type="EMBL" id="BONK01000014">
    <property type="protein sequence ID" value="GIG22980.1"/>
    <property type="molecule type" value="Genomic_DNA"/>
</dbReference>
<organism evidence="1 2">
    <name type="scientific">Cellulomonas chitinilytica</name>
    <dbReference type="NCBI Taxonomy" id="398759"/>
    <lineage>
        <taxon>Bacteria</taxon>
        <taxon>Bacillati</taxon>
        <taxon>Actinomycetota</taxon>
        <taxon>Actinomycetes</taxon>
        <taxon>Micrococcales</taxon>
        <taxon>Cellulomonadaceae</taxon>
        <taxon>Cellulomonas</taxon>
    </lineage>
</organism>
<protein>
    <submittedName>
        <fullName evidence="1">Uncharacterized protein</fullName>
    </submittedName>
</protein>
<keyword evidence="2" id="KW-1185">Reference proteome</keyword>
<evidence type="ECO:0000313" key="2">
    <source>
        <dbReference type="Proteomes" id="UP000632740"/>
    </source>
</evidence>
<dbReference type="AlphaFoldDB" id="A0A919P663"/>
<comment type="caution">
    <text evidence="1">The sequence shown here is derived from an EMBL/GenBank/DDBJ whole genome shotgun (WGS) entry which is preliminary data.</text>
</comment>